<dbReference type="FunFam" id="3.30.70.3550:FF:000001">
    <property type="entry name" value="Leucyl/phenylalanyl-tRNA--protein transferase"/>
    <property type="match status" value="1"/>
</dbReference>
<dbReference type="Gene3D" id="3.30.70.3550">
    <property type="entry name" value="Leucyl/phenylalanyl-tRNA-protein transferase, N-terminal domain"/>
    <property type="match status" value="1"/>
</dbReference>
<sequence>MAELPITWLPTDGAPEFPPIDNALPVPNGLLAVGGSLDTARLELAYKRGIFPWFEEGQPVLWWSPDPRTLIYTDQLHISRSLRRSLRRPDYTVSLDRAFPLVMRRCAAPRPGQKGTWITRDMFAAYVRLHQRGQAHSVEVWRGEALIGGLYGVSLGRGFFGESMFSDETNGSKIALTWLVRQLRRWQFPFLDCQVGSGHLYSLGAVDVPRRRFQQELNEAVAQPPPPGPHWQFDGDFHPLDES</sequence>
<proteinExistence type="inferred from homology"/>
<comment type="catalytic activity">
    <reaction evidence="7 15">
        <text>N-terminal L-lysyl-[protein] + L-leucyl-tRNA(Leu) = N-terminal L-leucyl-L-lysyl-[protein] + tRNA(Leu) + H(+)</text>
        <dbReference type="Rhea" id="RHEA:12340"/>
        <dbReference type="Rhea" id="RHEA-COMP:9613"/>
        <dbReference type="Rhea" id="RHEA-COMP:9622"/>
        <dbReference type="Rhea" id="RHEA-COMP:12670"/>
        <dbReference type="Rhea" id="RHEA-COMP:12671"/>
        <dbReference type="ChEBI" id="CHEBI:15378"/>
        <dbReference type="ChEBI" id="CHEBI:65249"/>
        <dbReference type="ChEBI" id="CHEBI:78442"/>
        <dbReference type="ChEBI" id="CHEBI:78494"/>
        <dbReference type="ChEBI" id="CHEBI:133043"/>
        <dbReference type="EC" id="2.3.2.6"/>
    </reaction>
</comment>
<dbReference type="SUPFAM" id="SSF55729">
    <property type="entry name" value="Acyl-CoA N-acyltransferases (Nat)"/>
    <property type="match status" value="1"/>
</dbReference>
<evidence type="ECO:0000256" key="6">
    <source>
        <dbReference type="ARBA" id="ARBA00050652"/>
    </source>
</evidence>
<reference evidence="17" key="1">
    <citation type="submission" date="2022-03" db="EMBL/GenBank/DDBJ databases">
        <title>Genomic Encyclopedia of Type Strains, Phase III (KMG-III): the genomes of soil and plant-associated and newly described type strains.</title>
        <authorList>
            <person name="Whitman W."/>
        </authorList>
    </citation>
    <scope>NUCLEOTIDE SEQUENCE</scope>
    <source>
        <strain evidence="17">ANL 6-2</strain>
    </source>
</reference>
<dbReference type="GO" id="GO:0030163">
    <property type="term" value="P:protein catabolic process"/>
    <property type="evidence" value="ECO:0007669"/>
    <property type="project" value="UniProtKB-UniRule"/>
</dbReference>
<comment type="caution">
    <text evidence="17">The sequence shown here is derived from an EMBL/GenBank/DDBJ whole genome shotgun (WGS) entry which is preliminary data.</text>
</comment>
<comment type="function">
    <text evidence="8 15">Functions in the N-end rule pathway of protein degradation where it conjugates Leu, Phe and, less efficiently, Met from aminoacyl-tRNAs to the N-termini of proteins containing an N-terminal arginine or lysine.</text>
</comment>
<dbReference type="EMBL" id="JALJXV010000008">
    <property type="protein sequence ID" value="MCP1676108.1"/>
    <property type="molecule type" value="Genomic_DNA"/>
</dbReference>
<dbReference type="AlphaFoldDB" id="A0AAE3G803"/>
<dbReference type="InterPro" id="IPR042203">
    <property type="entry name" value="Leu/Phe-tRNA_Trfase_C"/>
</dbReference>
<comment type="subcellular location">
    <subcellularLocation>
        <location evidence="1 15">Cytoplasm</location>
    </subcellularLocation>
</comment>
<dbReference type="GO" id="GO:0005737">
    <property type="term" value="C:cytoplasm"/>
    <property type="evidence" value="ECO:0007669"/>
    <property type="project" value="UniProtKB-SubCell"/>
</dbReference>
<accession>A0AAE3G803</accession>
<dbReference type="Pfam" id="PF03588">
    <property type="entry name" value="Leu_Phe_trans"/>
    <property type="match status" value="1"/>
</dbReference>
<evidence type="ECO:0000256" key="1">
    <source>
        <dbReference type="ARBA" id="ARBA00004496"/>
    </source>
</evidence>
<keyword evidence="2 15" id="KW-0963">Cytoplasm</keyword>
<keyword evidence="3 15" id="KW-0808">Transferase</keyword>
<dbReference type="HAMAP" id="MF_00688">
    <property type="entry name" value="Leu_Phe_trans"/>
    <property type="match status" value="1"/>
</dbReference>
<dbReference type="EC" id="2.3.2.6" evidence="10 15"/>
<evidence type="ECO:0000313" key="17">
    <source>
        <dbReference type="EMBL" id="MCP1676108.1"/>
    </source>
</evidence>
<evidence type="ECO:0000256" key="8">
    <source>
        <dbReference type="ARBA" id="ARBA00054043"/>
    </source>
</evidence>
<dbReference type="NCBIfam" id="TIGR00667">
    <property type="entry name" value="aat"/>
    <property type="match status" value="1"/>
</dbReference>
<keyword evidence="4 15" id="KW-0012">Acyltransferase</keyword>
<evidence type="ECO:0000256" key="4">
    <source>
        <dbReference type="ARBA" id="ARBA00023315"/>
    </source>
</evidence>
<evidence type="ECO:0000256" key="13">
    <source>
        <dbReference type="ARBA" id="ARBA00077165"/>
    </source>
</evidence>
<dbReference type="GO" id="GO:0008914">
    <property type="term" value="F:leucyl-tRNA--protein transferase activity"/>
    <property type="evidence" value="ECO:0007669"/>
    <property type="project" value="UniProtKB-UniRule"/>
</dbReference>
<dbReference type="PANTHER" id="PTHR30098:SF2">
    <property type="entry name" value="LEUCYL_PHENYLALANYL-TRNA--PROTEIN TRANSFERASE"/>
    <property type="match status" value="1"/>
</dbReference>
<evidence type="ECO:0000256" key="15">
    <source>
        <dbReference type="HAMAP-Rule" id="MF_00688"/>
    </source>
</evidence>
<organism evidence="17 18">
    <name type="scientific">Natronocella acetinitrilica</name>
    <dbReference type="NCBI Taxonomy" id="414046"/>
    <lineage>
        <taxon>Bacteria</taxon>
        <taxon>Pseudomonadati</taxon>
        <taxon>Pseudomonadota</taxon>
        <taxon>Gammaproteobacteria</taxon>
        <taxon>Chromatiales</taxon>
        <taxon>Ectothiorhodospiraceae</taxon>
        <taxon>Natronocella</taxon>
    </lineage>
</organism>
<feature type="compositionally biased region" description="Basic and acidic residues" evidence="16">
    <location>
        <begin position="233"/>
        <end position="243"/>
    </location>
</feature>
<dbReference type="InterPro" id="IPR016181">
    <property type="entry name" value="Acyl_CoA_acyltransferase"/>
</dbReference>
<evidence type="ECO:0000256" key="3">
    <source>
        <dbReference type="ARBA" id="ARBA00022679"/>
    </source>
</evidence>
<evidence type="ECO:0000256" key="14">
    <source>
        <dbReference type="ARBA" id="ARBA00083640"/>
    </source>
</evidence>
<evidence type="ECO:0000313" key="18">
    <source>
        <dbReference type="Proteomes" id="UP001205843"/>
    </source>
</evidence>
<evidence type="ECO:0000256" key="9">
    <source>
        <dbReference type="ARBA" id="ARBA00061535"/>
    </source>
</evidence>
<gene>
    <name evidence="15" type="primary">aat</name>
    <name evidence="17" type="ORF">J2T57_003267</name>
</gene>
<dbReference type="RefSeq" id="WP_253480861.1">
    <property type="nucleotide sequence ID" value="NZ_JALJXV010000008.1"/>
</dbReference>
<name>A0AAE3G803_9GAMM</name>
<evidence type="ECO:0000256" key="5">
    <source>
        <dbReference type="ARBA" id="ARBA00050607"/>
    </source>
</evidence>
<comment type="similarity">
    <text evidence="9 15">Belongs to the L/F-transferase family.</text>
</comment>
<feature type="region of interest" description="Disordered" evidence="16">
    <location>
        <begin position="220"/>
        <end position="243"/>
    </location>
</feature>
<dbReference type="Proteomes" id="UP001205843">
    <property type="component" value="Unassembled WGS sequence"/>
</dbReference>
<comment type="catalytic activity">
    <reaction evidence="5 15">
        <text>L-phenylalanyl-tRNA(Phe) + an N-terminal L-alpha-aminoacyl-[protein] = an N-terminal L-phenylalanyl-L-alpha-aminoacyl-[protein] + tRNA(Phe)</text>
        <dbReference type="Rhea" id="RHEA:43632"/>
        <dbReference type="Rhea" id="RHEA-COMP:9668"/>
        <dbReference type="Rhea" id="RHEA-COMP:9699"/>
        <dbReference type="Rhea" id="RHEA-COMP:10636"/>
        <dbReference type="Rhea" id="RHEA-COMP:10637"/>
        <dbReference type="ChEBI" id="CHEBI:78442"/>
        <dbReference type="ChEBI" id="CHEBI:78531"/>
        <dbReference type="ChEBI" id="CHEBI:78597"/>
        <dbReference type="ChEBI" id="CHEBI:83561"/>
        <dbReference type="EC" id="2.3.2.6"/>
    </reaction>
</comment>
<dbReference type="PANTHER" id="PTHR30098">
    <property type="entry name" value="LEUCYL/PHENYLALANYL-TRNA--PROTEIN TRANSFERASE"/>
    <property type="match status" value="1"/>
</dbReference>
<keyword evidence="18" id="KW-1185">Reference proteome</keyword>
<evidence type="ECO:0000256" key="7">
    <source>
        <dbReference type="ARBA" id="ARBA00051538"/>
    </source>
</evidence>
<evidence type="ECO:0000256" key="12">
    <source>
        <dbReference type="ARBA" id="ARBA00077136"/>
    </source>
</evidence>
<dbReference type="Gene3D" id="3.40.630.70">
    <property type="entry name" value="Leucyl/phenylalanyl-tRNA-protein transferase, C-terminal domain"/>
    <property type="match status" value="1"/>
</dbReference>
<protein>
    <recommendedName>
        <fullName evidence="11 15">Leucyl/phenylalanyl-tRNA--protein transferase</fullName>
        <ecNumber evidence="10 15">2.3.2.6</ecNumber>
    </recommendedName>
    <alternativeName>
        <fullName evidence="12 15">L/F-transferase</fullName>
    </alternativeName>
    <alternativeName>
        <fullName evidence="13 15">Leucyltransferase</fullName>
    </alternativeName>
    <alternativeName>
        <fullName evidence="14 15">Phenyalanyltransferase</fullName>
    </alternativeName>
</protein>
<dbReference type="InterPro" id="IPR042221">
    <property type="entry name" value="Leu/Phe-tRNA_Trfase_N"/>
</dbReference>
<evidence type="ECO:0000256" key="2">
    <source>
        <dbReference type="ARBA" id="ARBA00022490"/>
    </source>
</evidence>
<evidence type="ECO:0000256" key="16">
    <source>
        <dbReference type="SAM" id="MobiDB-lite"/>
    </source>
</evidence>
<comment type="catalytic activity">
    <reaction evidence="6 15">
        <text>N-terminal L-arginyl-[protein] + L-leucyl-tRNA(Leu) = N-terminal L-leucyl-L-arginyl-[protein] + tRNA(Leu) + H(+)</text>
        <dbReference type="Rhea" id="RHEA:50416"/>
        <dbReference type="Rhea" id="RHEA-COMP:9613"/>
        <dbReference type="Rhea" id="RHEA-COMP:9622"/>
        <dbReference type="Rhea" id="RHEA-COMP:12672"/>
        <dbReference type="Rhea" id="RHEA-COMP:12673"/>
        <dbReference type="ChEBI" id="CHEBI:15378"/>
        <dbReference type="ChEBI" id="CHEBI:64719"/>
        <dbReference type="ChEBI" id="CHEBI:78442"/>
        <dbReference type="ChEBI" id="CHEBI:78494"/>
        <dbReference type="ChEBI" id="CHEBI:133044"/>
        <dbReference type="EC" id="2.3.2.6"/>
    </reaction>
</comment>
<dbReference type="InterPro" id="IPR004616">
    <property type="entry name" value="Leu/Phe-tRNA_Trfase"/>
</dbReference>
<evidence type="ECO:0000256" key="10">
    <source>
        <dbReference type="ARBA" id="ARBA00066767"/>
    </source>
</evidence>
<evidence type="ECO:0000256" key="11">
    <source>
        <dbReference type="ARBA" id="ARBA00074372"/>
    </source>
</evidence>